<evidence type="ECO:0000256" key="2">
    <source>
        <dbReference type="ARBA" id="ARBA00009072"/>
    </source>
</evidence>
<dbReference type="InterPro" id="IPR019148">
    <property type="entry name" value="Nuclear_protein_DGCR14_ESS-2"/>
</dbReference>
<comment type="subcellular location">
    <subcellularLocation>
        <location evidence="1">Nucleus</location>
    </subcellularLocation>
</comment>
<feature type="compositionally biased region" description="Polar residues" evidence="4">
    <location>
        <begin position="299"/>
        <end position="310"/>
    </location>
</feature>
<feature type="region of interest" description="Disordered" evidence="4">
    <location>
        <begin position="287"/>
        <end position="337"/>
    </location>
</feature>
<dbReference type="eggNOG" id="KOG2627">
    <property type="taxonomic scope" value="Eukaryota"/>
</dbReference>
<comment type="similarity">
    <text evidence="2">Belongs to the ESS2 family.</text>
</comment>
<keyword evidence="3" id="KW-0539">Nucleus</keyword>
<dbReference type="OrthoDB" id="19679at2759"/>
<evidence type="ECO:0000313" key="6">
    <source>
        <dbReference type="Proteomes" id="UP000002282"/>
    </source>
</evidence>
<feature type="compositionally biased region" description="Basic and acidic residues" evidence="4">
    <location>
        <begin position="287"/>
        <end position="298"/>
    </location>
</feature>
<reference evidence="5 6" key="1">
    <citation type="journal article" date="2007" name="Nature">
        <title>Evolution of genes and genomes on the Drosophila phylogeny.</title>
        <authorList>
            <consortium name="Drosophila 12 Genomes Consortium"/>
            <person name="Clark A.G."/>
            <person name="Eisen M.B."/>
            <person name="Smith D.R."/>
            <person name="Bergman C.M."/>
            <person name="Oliver B."/>
            <person name="Markow T.A."/>
            <person name="Kaufman T.C."/>
            <person name="Kellis M."/>
            <person name="Gelbart W."/>
            <person name="Iyer V.N."/>
            <person name="Pollard D.A."/>
            <person name="Sackton T.B."/>
            <person name="Larracuente A.M."/>
            <person name="Singh N.D."/>
            <person name="Abad J.P."/>
            <person name="Abt D.N."/>
            <person name="Adryan B."/>
            <person name="Aguade M."/>
            <person name="Akashi H."/>
            <person name="Anderson W.W."/>
            <person name="Aquadro C.F."/>
            <person name="Ardell D.H."/>
            <person name="Arguello R."/>
            <person name="Artieri C.G."/>
            <person name="Barbash D.A."/>
            <person name="Barker D."/>
            <person name="Barsanti P."/>
            <person name="Batterham P."/>
            <person name="Batzoglou S."/>
            <person name="Begun D."/>
            <person name="Bhutkar A."/>
            <person name="Blanco E."/>
            <person name="Bosak S.A."/>
            <person name="Bradley R.K."/>
            <person name="Brand A.D."/>
            <person name="Brent M.R."/>
            <person name="Brooks A.N."/>
            <person name="Brown R.H."/>
            <person name="Butlin R.K."/>
            <person name="Caggese C."/>
            <person name="Calvi B.R."/>
            <person name="Bernardo de Carvalho A."/>
            <person name="Caspi A."/>
            <person name="Castrezana S."/>
            <person name="Celniker S.E."/>
            <person name="Chang J.L."/>
            <person name="Chapple C."/>
            <person name="Chatterji S."/>
            <person name="Chinwalla A."/>
            <person name="Civetta A."/>
            <person name="Clifton S.W."/>
            <person name="Comeron J.M."/>
            <person name="Costello J.C."/>
            <person name="Coyne J.A."/>
            <person name="Daub J."/>
            <person name="David R.G."/>
            <person name="Delcher A.L."/>
            <person name="Delehaunty K."/>
            <person name="Do C.B."/>
            <person name="Ebling H."/>
            <person name="Edwards K."/>
            <person name="Eickbush T."/>
            <person name="Evans J.D."/>
            <person name="Filipski A."/>
            <person name="Findeiss S."/>
            <person name="Freyhult E."/>
            <person name="Fulton L."/>
            <person name="Fulton R."/>
            <person name="Garcia A.C."/>
            <person name="Gardiner A."/>
            <person name="Garfield D.A."/>
            <person name="Garvin B.E."/>
            <person name="Gibson G."/>
            <person name="Gilbert D."/>
            <person name="Gnerre S."/>
            <person name="Godfrey J."/>
            <person name="Good R."/>
            <person name="Gotea V."/>
            <person name="Gravely B."/>
            <person name="Greenberg A.J."/>
            <person name="Griffiths-Jones S."/>
            <person name="Gross S."/>
            <person name="Guigo R."/>
            <person name="Gustafson E.A."/>
            <person name="Haerty W."/>
            <person name="Hahn M.W."/>
            <person name="Halligan D.L."/>
            <person name="Halpern A.L."/>
            <person name="Halter G.M."/>
            <person name="Han M.V."/>
            <person name="Heger A."/>
            <person name="Hillier L."/>
            <person name="Hinrichs A.S."/>
            <person name="Holmes I."/>
            <person name="Hoskins R.A."/>
            <person name="Hubisz M.J."/>
            <person name="Hultmark D."/>
            <person name="Huntley M.A."/>
            <person name="Jaffe D.B."/>
            <person name="Jagadeeshan S."/>
            <person name="Jeck W.R."/>
            <person name="Johnson J."/>
            <person name="Jones C.D."/>
            <person name="Jordan W.C."/>
            <person name="Karpen G.H."/>
            <person name="Kataoka E."/>
            <person name="Keightley P.D."/>
            <person name="Kheradpour P."/>
            <person name="Kirkness E.F."/>
            <person name="Koerich L.B."/>
            <person name="Kristiansen K."/>
            <person name="Kudrna D."/>
            <person name="Kulathinal R.J."/>
            <person name="Kumar S."/>
            <person name="Kwok R."/>
            <person name="Lander E."/>
            <person name="Langley C.H."/>
            <person name="Lapoint R."/>
            <person name="Lazzaro B.P."/>
            <person name="Lee S.J."/>
            <person name="Levesque L."/>
            <person name="Li R."/>
            <person name="Lin C.F."/>
            <person name="Lin M.F."/>
            <person name="Lindblad-Toh K."/>
            <person name="Llopart A."/>
            <person name="Long M."/>
            <person name="Low L."/>
            <person name="Lozovsky E."/>
            <person name="Lu J."/>
            <person name="Luo M."/>
            <person name="Machado C.A."/>
            <person name="Makalowski W."/>
            <person name="Marzo M."/>
            <person name="Matsuda M."/>
            <person name="Matzkin L."/>
            <person name="McAllister B."/>
            <person name="McBride C.S."/>
            <person name="McKernan B."/>
            <person name="McKernan K."/>
            <person name="Mendez-Lago M."/>
            <person name="Minx P."/>
            <person name="Mollenhauer M.U."/>
            <person name="Montooth K."/>
            <person name="Mount S.M."/>
            <person name="Mu X."/>
            <person name="Myers E."/>
            <person name="Negre B."/>
            <person name="Newfeld S."/>
            <person name="Nielsen R."/>
            <person name="Noor M.A."/>
            <person name="O'Grady P."/>
            <person name="Pachter L."/>
            <person name="Papaceit M."/>
            <person name="Parisi M.J."/>
            <person name="Parisi M."/>
            <person name="Parts L."/>
            <person name="Pedersen J.S."/>
            <person name="Pesole G."/>
            <person name="Phillippy A.M."/>
            <person name="Ponting C.P."/>
            <person name="Pop M."/>
            <person name="Porcelli D."/>
            <person name="Powell J.R."/>
            <person name="Prohaska S."/>
            <person name="Pruitt K."/>
            <person name="Puig M."/>
            <person name="Quesneville H."/>
            <person name="Ram K.R."/>
            <person name="Rand D."/>
            <person name="Rasmussen M.D."/>
            <person name="Reed L.K."/>
            <person name="Reenan R."/>
            <person name="Reily A."/>
            <person name="Remington K.A."/>
            <person name="Rieger T.T."/>
            <person name="Ritchie M.G."/>
            <person name="Robin C."/>
            <person name="Rogers Y.H."/>
            <person name="Rohde C."/>
            <person name="Rozas J."/>
            <person name="Rubenfield M.J."/>
            <person name="Ruiz A."/>
            <person name="Russo S."/>
            <person name="Salzberg S.L."/>
            <person name="Sanchez-Gracia A."/>
            <person name="Saranga D.J."/>
            <person name="Sato H."/>
            <person name="Schaeffer S.W."/>
            <person name="Schatz M.C."/>
            <person name="Schlenke T."/>
            <person name="Schwartz R."/>
            <person name="Segarra C."/>
            <person name="Singh R.S."/>
            <person name="Sirot L."/>
            <person name="Sirota M."/>
            <person name="Sisneros N.B."/>
            <person name="Smith C.D."/>
            <person name="Smith T.F."/>
            <person name="Spieth J."/>
            <person name="Stage D.E."/>
            <person name="Stark A."/>
            <person name="Stephan W."/>
            <person name="Strausberg R.L."/>
            <person name="Strempel S."/>
            <person name="Sturgill D."/>
            <person name="Sutton G."/>
            <person name="Sutton G.G."/>
            <person name="Tao W."/>
            <person name="Teichmann S."/>
            <person name="Tobari Y.N."/>
            <person name="Tomimura Y."/>
            <person name="Tsolas J.M."/>
            <person name="Valente V.L."/>
            <person name="Venter E."/>
            <person name="Venter J.C."/>
            <person name="Vicario S."/>
            <person name="Vieira F.G."/>
            <person name="Vilella A.J."/>
            <person name="Villasante A."/>
            <person name="Walenz B."/>
            <person name="Wang J."/>
            <person name="Wasserman M."/>
            <person name="Watts T."/>
            <person name="Wilson D."/>
            <person name="Wilson R.K."/>
            <person name="Wing R.A."/>
            <person name="Wolfner M.F."/>
            <person name="Wong A."/>
            <person name="Wong G.K."/>
            <person name="Wu C.I."/>
            <person name="Wu G."/>
            <person name="Yamamoto D."/>
            <person name="Yang H.P."/>
            <person name="Yang S.P."/>
            <person name="Yorke J.A."/>
            <person name="Yoshida K."/>
            <person name="Zdobnov E."/>
            <person name="Zhang P."/>
            <person name="Zhang Y."/>
            <person name="Zimin A.V."/>
            <person name="Baldwin J."/>
            <person name="Abdouelleil A."/>
            <person name="Abdulkadir J."/>
            <person name="Abebe A."/>
            <person name="Abera B."/>
            <person name="Abreu J."/>
            <person name="Acer S.C."/>
            <person name="Aftuck L."/>
            <person name="Alexander A."/>
            <person name="An P."/>
            <person name="Anderson E."/>
            <person name="Anderson S."/>
            <person name="Arachi H."/>
            <person name="Azer M."/>
            <person name="Bachantsang P."/>
            <person name="Barry A."/>
            <person name="Bayul T."/>
            <person name="Berlin A."/>
            <person name="Bessette D."/>
            <person name="Bloom T."/>
            <person name="Blye J."/>
            <person name="Boguslavskiy L."/>
            <person name="Bonnet C."/>
            <person name="Boukhgalter B."/>
            <person name="Bourzgui I."/>
            <person name="Brown A."/>
            <person name="Cahill P."/>
            <person name="Channer S."/>
            <person name="Cheshatsang Y."/>
            <person name="Chuda L."/>
            <person name="Citroen M."/>
            <person name="Collymore A."/>
            <person name="Cooke P."/>
            <person name="Costello M."/>
            <person name="D'Aco K."/>
            <person name="Daza R."/>
            <person name="De Haan G."/>
            <person name="DeGray S."/>
            <person name="DeMaso C."/>
            <person name="Dhargay N."/>
            <person name="Dooley K."/>
            <person name="Dooley E."/>
            <person name="Doricent M."/>
            <person name="Dorje P."/>
            <person name="Dorjee K."/>
            <person name="Dupes A."/>
            <person name="Elong R."/>
            <person name="Falk J."/>
            <person name="Farina A."/>
            <person name="Faro S."/>
            <person name="Ferguson D."/>
            <person name="Fisher S."/>
            <person name="Foley C.D."/>
            <person name="Franke A."/>
            <person name="Friedrich D."/>
            <person name="Gadbois L."/>
            <person name="Gearin G."/>
            <person name="Gearin C.R."/>
            <person name="Giannoukos G."/>
            <person name="Goode T."/>
            <person name="Graham J."/>
            <person name="Grandbois E."/>
            <person name="Grewal S."/>
            <person name="Gyaltsen K."/>
            <person name="Hafez N."/>
            <person name="Hagos B."/>
            <person name="Hall J."/>
            <person name="Henson C."/>
            <person name="Hollinger A."/>
            <person name="Honan T."/>
            <person name="Huard M.D."/>
            <person name="Hughes L."/>
            <person name="Hurhula B."/>
            <person name="Husby M.E."/>
            <person name="Kamat A."/>
            <person name="Kanga B."/>
            <person name="Kashin S."/>
            <person name="Khazanovich D."/>
            <person name="Kisner P."/>
            <person name="Lance K."/>
            <person name="Lara M."/>
            <person name="Lee W."/>
            <person name="Lennon N."/>
            <person name="Letendre F."/>
            <person name="LeVine R."/>
            <person name="Lipovsky A."/>
            <person name="Liu X."/>
            <person name="Liu J."/>
            <person name="Liu S."/>
            <person name="Lokyitsang T."/>
            <person name="Lokyitsang Y."/>
            <person name="Lubonja R."/>
            <person name="Lui A."/>
            <person name="MacDonald P."/>
            <person name="Magnisalis V."/>
            <person name="Maru K."/>
            <person name="Matthews C."/>
            <person name="McCusker W."/>
            <person name="McDonough S."/>
            <person name="Mehta T."/>
            <person name="Meldrim J."/>
            <person name="Meneus L."/>
            <person name="Mihai O."/>
            <person name="Mihalev A."/>
            <person name="Mihova T."/>
            <person name="Mittelman R."/>
            <person name="Mlenga V."/>
            <person name="Montmayeur A."/>
            <person name="Mulrain L."/>
            <person name="Navidi A."/>
            <person name="Naylor J."/>
            <person name="Negash T."/>
            <person name="Nguyen T."/>
            <person name="Nguyen N."/>
            <person name="Nicol R."/>
            <person name="Norbu C."/>
            <person name="Norbu N."/>
            <person name="Novod N."/>
            <person name="O'Neill B."/>
            <person name="Osman S."/>
            <person name="Markiewicz E."/>
            <person name="Oyono O.L."/>
            <person name="Patti C."/>
            <person name="Phunkhang P."/>
            <person name="Pierre F."/>
            <person name="Priest M."/>
            <person name="Raghuraman S."/>
            <person name="Rege F."/>
            <person name="Reyes R."/>
            <person name="Rise C."/>
            <person name="Rogov P."/>
            <person name="Ross K."/>
            <person name="Ryan E."/>
            <person name="Settipalli S."/>
            <person name="Shea T."/>
            <person name="Sherpa N."/>
            <person name="Shi L."/>
            <person name="Shih D."/>
            <person name="Sparrow T."/>
            <person name="Spaulding J."/>
            <person name="Stalker J."/>
            <person name="Stange-Thomann N."/>
            <person name="Stavropoulos S."/>
            <person name="Stone C."/>
            <person name="Strader C."/>
            <person name="Tesfaye S."/>
            <person name="Thomson T."/>
            <person name="Thoulutsang Y."/>
            <person name="Thoulutsang D."/>
            <person name="Topham K."/>
            <person name="Topping I."/>
            <person name="Tsamla T."/>
            <person name="Vassiliev H."/>
            <person name="Vo A."/>
            <person name="Wangchuk T."/>
            <person name="Wangdi T."/>
            <person name="Weiand M."/>
            <person name="Wilkinson J."/>
            <person name="Wilson A."/>
            <person name="Yadav S."/>
            <person name="Young G."/>
            <person name="Yu Q."/>
            <person name="Zembek L."/>
            <person name="Zhong D."/>
            <person name="Zimmer A."/>
            <person name="Zwirko Z."/>
            <person name="Jaffe D.B."/>
            <person name="Alvarez P."/>
            <person name="Brockman W."/>
            <person name="Butler J."/>
            <person name="Chin C."/>
            <person name="Gnerre S."/>
            <person name="Grabherr M."/>
            <person name="Kleber M."/>
            <person name="Mauceli E."/>
            <person name="MacCallum I."/>
        </authorList>
    </citation>
    <scope>NUCLEOTIDE SEQUENCE [LARGE SCALE GENOMIC DNA]</scope>
    <source>
        <strain evidence="6">Tai18E2 / Tucson 14021-0261.01</strain>
    </source>
</reference>
<proteinExistence type="inferred from homology"/>
<protein>
    <recommendedName>
        <fullName evidence="7">DGCR14</fullName>
    </recommendedName>
</protein>
<evidence type="ECO:0000256" key="3">
    <source>
        <dbReference type="ARBA" id="ARBA00023242"/>
    </source>
</evidence>
<dbReference type="GO" id="GO:0071013">
    <property type="term" value="C:catalytic step 2 spliceosome"/>
    <property type="evidence" value="ECO:0007669"/>
    <property type="project" value="TreeGrafter"/>
</dbReference>
<reference evidence="5 6" key="2">
    <citation type="journal article" date="2007" name="PLoS Biol.">
        <title>Principles of genome evolution in the Drosophila melanogaster species group.</title>
        <authorList>
            <person name="Ranz J.M."/>
            <person name="Maurin D."/>
            <person name="Chan Y.S."/>
            <person name="von Grotthuss M."/>
            <person name="Hillier L.W."/>
            <person name="Roote J."/>
            <person name="Ashburner M."/>
            <person name="Bergman C.M."/>
        </authorList>
    </citation>
    <scope>NUCLEOTIDE SEQUENCE [LARGE SCALE GENOMIC DNA]</scope>
    <source>
        <strain evidence="6">Tai18E2 / Tucson 14021-0261.01</strain>
    </source>
</reference>
<evidence type="ECO:0000256" key="1">
    <source>
        <dbReference type="ARBA" id="ARBA00004123"/>
    </source>
</evidence>
<dbReference type="Proteomes" id="UP000002282">
    <property type="component" value="Chromosome X"/>
</dbReference>
<feature type="compositionally biased region" description="Polar residues" evidence="4">
    <location>
        <begin position="135"/>
        <end position="157"/>
    </location>
</feature>
<dbReference type="KEGG" id="dya:Dyak_GE15782"/>
<gene>
    <name evidence="5" type="primary">Dyak\GE15782</name>
    <name evidence="5" type="synonym">dyak_GLEANR_17264</name>
    <name evidence="5" type="synonym">GE15782</name>
    <name evidence="5" type="ORF">Dyak_GE15782</name>
</gene>
<dbReference type="AlphaFoldDB" id="B4Q0B4"/>
<sequence>MAMSATPRTPATPGTPGTPGSLAMEVARVQNSALAEFKMPTTMVRHKNKPKILTEEKYIEEMSKIIQRDFFPDLERLRAQNDYLDAESRRDFVQMAEIRERYSLGRIPGTGRSTSRRNNQRNNAMSPATFETPVSHANGSNTPLPNSRATDTPFSTDGTEKSDAEGRDTTSKLSLDAFLQKYTSEDNQSFQEIIETAEAKLRQKYAVLYNHEKLSAEQLQRALMLPSIEKQFEEPDPLRKIETWNYTNMNSIMYVPDGVEYTEEERVQLAERKQSIQHNATRLPDEAKHREMDTKKQNEVSQNGVTTGEGTATPRIRGFDLLRSPSPRPGEAFSPIMTWGEIDGTPFRLDGGDTPLRPTQGPSFRINENSRRENIAIALAEKVSEKMRNQKQMALDTARRNIGSPLIRTNMERLASMSPAAQLLATGKLGIRGTPRLSHTPSPLGARKRKVTPGVVRSTNTPLGATKQLPAKISTPSKSATIDTGSTLTDDLLKIPTKRRTAADFF</sequence>
<accession>B4Q0B4</accession>
<organism evidence="5 6">
    <name type="scientific">Drosophila yakuba</name>
    <name type="common">Fruit fly</name>
    <dbReference type="NCBI Taxonomy" id="7245"/>
    <lineage>
        <taxon>Eukaryota</taxon>
        <taxon>Metazoa</taxon>
        <taxon>Ecdysozoa</taxon>
        <taxon>Arthropoda</taxon>
        <taxon>Hexapoda</taxon>
        <taxon>Insecta</taxon>
        <taxon>Pterygota</taxon>
        <taxon>Neoptera</taxon>
        <taxon>Endopterygota</taxon>
        <taxon>Diptera</taxon>
        <taxon>Brachycera</taxon>
        <taxon>Muscomorpha</taxon>
        <taxon>Ephydroidea</taxon>
        <taxon>Drosophilidae</taxon>
        <taxon>Drosophila</taxon>
        <taxon>Sophophora</taxon>
    </lineage>
</organism>
<dbReference type="EMBL" id="CM000162">
    <property type="protein sequence ID" value="EDX02251.2"/>
    <property type="molecule type" value="Genomic_DNA"/>
</dbReference>
<dbReference type="HOGENOM" id="CLU_024820_0_1_1"/>
<evidence type="ECO:0000313" key="5">
    <source>
        <dbReference type="EMBL" id="EDX02251.2"/>
    </source>
</evidence>
<feature type="region of interest" description="Disordered" evidence="4">
    <location>
        <begin position="1"/>
        <end position="20"/>
    </location>
</feature>
<feature type="compositionally biased region" description="Basic and acidic residues" evidence="4">
    <location>
        <begin position="158"/>
        <end position="170"/>
    </location>
</feature>
<dbReference type="Pfam" id="PF09751">
    <property type="entry name" value="Es2"/>
    <property type="match status" value="1"/>
</dbReference>
<dbReference type="PANTHER" id="PTHR12940:SF0">
    <property type="entry name" value="SPLICING FACTOR ESS-2 HOMOLOG"/>
    <property type="match status" value="1"/>
</dbReference>
<name>B4Q0B4_DROYA</name>
<evidence type="ECO:0000256" key="4">
    <source>
        <dbReference type="SAM" id="MobiDB-lite"/>
    </source>
</evidence>
<feature type="region of interest" description="Disordered" evidence="4">
    <location>
        <begin position="431"/>
        <end position="453"/>
    </location>
</feature>
<feature type="region of interest" description="Disordered" evidence="4">
    <location>
        <begin position="104"/>
        <end position="170"/>
    </location>
</feature>
<keyword evidence="6" id="KW-1185">Reference proteome</keyword>
<evidence type="ECO:0008006" key="7">
    <source>
        <dbReference type="Google" id="ProtNLM"/>
    </source>
</evidence>
<dbReference type="PANTHER" id="PTHR12940">
    <property type="entry name" value="ES-2 PROTEIN - RELATED"/>
    <property type="match status" value="1"/>
</dbReference>